<dbReference type="InterPro" id="IPR052178">
    <property type="entry name" value="Sec_Metab_Biosynth_SDR"/>
</dbReference>
<dbReference type="PANTHER" id="PTHR43618:SF4">
    <property type="entry name" value="SHORT CHAIN DEHYDROGENASE_REDUCTASE FAMILY (AFU_ORTHOLOGUE AFUA_7G04540)"/>
    <property type="match status" value="1"/>
</dbReference>
<comment type="similarity">
    <text evidence="1">Belongs to the short-chain dehydrogenases/reductases (SDR) family.</text>
</comment>
<evidence type="ECO:0000256" key="1">
    <source>
        <dbReference type="ARBA" id="ARBA00006484"/>
    </source>
</evidence>
<dbReference type="SUPFAM" id="SSF51735">
    <property type="entry name" value="NAD(P)-binding Rossmann-fold domains"/>
    <property type="match status" value="1"/>
</dbReference>
<name>A0ABR3YFK4_9EURO</name>
<dbReference type="EMBL" id="JAVDPF010000001">
    <property type="protein sequence ID" value="KAL1886597.1"/>
    <property type="molecule type" value="Genomic_DNA"/>
</dbReference>
<comment type="caution">
    <text evidence="5">The sequence shown here is derived from an EMBL/GenBank/DDBJ whole genome shotgun (WGS) entry which is preliminary data.</text>
</comment>
<dbReference type="InterPro" id="IPR036291">
    <property type="entry name" value="NAD(P)-bd_dom_sf"/>
</dbReference>
<keyword evidence="2" id="KW-0521">NADP</keyword>
<keyword evidence="4" id="KW-0812">Transmembrane</keyword>
<dbReference type="Gene3D" id="3.40.50.720">
    <property type="entry name" value="NAD(P)-binding Rossmann-like Domain"/>
    <property type="match status" value="1"/>
</dbReference>
<keyword evidence="6" id="KW-1185">Reference proteome</keyword>
<evidence type="ECO:0000313" key="6">
    <source>
        <dbReference type="Proteomes" id="UP001583193"/>
    </source>
</evidence>
<evidence type="ECO:0000256" key="2">
    <source>
        <dbReference type="ARBA" id="ARBA00022857"/>
    </source>
</evidence>
<protein>
    <submittedName>
        <fullName evidence="5">Uncharacterized protein</fullName>
    </submittedName>
</protein>
<evidence type="ECO:0000313" key="5">
    <source>
        <dbReference type="EMBL" id="KAL1886597.1"/>
    </source>
</evidence>
<proteinExistence type="inferred from homology"/>
<dbReference type="PANTHER" id="PTHR43618">
    <property type="entry name" value="7-ALPHA-HYDROXYSTEROID DEHYDROGENASE"/>
    <property type="match status" value="1"/>
</dbReference>
<gene>
    <name evidence="5" type="ORF">Plec18167_000529</name>
</gene>
<evidence type="ECO:0000256" key="4">
    <source>
        <dbReference type="SAM" id="Phobius"/>
    </source>
</evidence>
<keyword evidence="3" id="KW-0560">Oxidoreductase</keyword>
<organism evidence="5 6">
    <name type="scientific">Paecilomyces lecythidis</name>
    <dbReference type="NCBI Taxonomy" id="3004212"/>
    <lineage>
        <taxon>Eukaryota</taxon>
        <taxon>Fungi</taxon>
        <taxon>Dikarya</taxon>
        <taxon>Ascomycota</taxon>
        <taxon>Pezizomycotina</taxon>
        <taxon>Eurotiomycetes</taxon>
        <taxon>Eurotiomycetidae</taxon>
        <taxon>Eurotiales</taxon>
        <taxon>Thermoascaceae</taxon>
        <taxon>Paecilomyces</taxon>
    </lineage>
</organism>
<keyword evidence="4" id="KW-0472">Membrane</keyword>
<dbReference type="Proteomes" id="UP001583193">
    <property type="component" value="Unassembled WGS sequence"/>
</dbReference>
<feature type="transmembrane region" description="Helical" evidence="4">
    <location>
        <begin position="20"/>
        <end position="39"/>
    </location>
</feature>
<keyword evidence="4" id="KW-1133">Transmembrane helix</keyword>
<dbReference type="PROSITE" id="PS00061">
    <property type="entry name" value="ADH_SHORT"/>
    <property type="match status" value="1"/>
</dbReference>
<dbReference type="InterPro" id="IPR020904">
    <property type="entry name" value="Sc_DH/Rdtase_CS"/>
</dbReference>
<sequence>MWSSRYSDWEDTFRINTTAHYFLAVALFPLLAAAADMTLPDGRKGRDEGRGVMLVTSSCASLHNCTNVDLTSYATSKAGTDHLVRLLASKFQRC</sequence>
<evidence type="ECO:0000256" key="3">
    <source>
        <dbReference type="ARBA" id="ARBA00023002"/>
    </source>
</evidence>
<accession>A0ABR3YFK4</accession>
<reference evidence="5 6" key="1">
    <citation type="journal article" date="2024" name="IMA Fungus">
        <title>IMA Genome - F19 : A genome assembly and annotation guide to empower mycologists, including annotated draft genome sequences of Ceratocystis pirilliformis, Diaporthe australafricana, Fusarium ophioides, Paecilomyces lecythidis, and Sporothrix stenoceras.</title>
        <authorList>
            <person name="Aylward J."/>
            <person name="Wilson A.M."/>
            <person name="Visagie C.M."/>
            <person name="Spraker J."/>
            <person name="Barnes I."/>
            <person name="Buitendag C."/>
            <person name="Ceriani C."/>
            <person name="Del Mar Angel L."/>
            <person name="du Plessis D."/>
            <person name="Fuchs T."/>
            <person name="Gasser K."/>
            <person name="Kramer D."/>
            <person name="Li W."/>
            <person name="Munsamy K."/>
            <person name="Piso A."/>
            <person name="Price J.L."/>
            <person name="Sonnekus B."/>
            <person name="Thomas C."/>
            <person name="van der Nest A."/>
            <person name="van Dijk A."/>
            <person name="van Heerden A."/>
            <person name="van Vuuren N."/>
            <person name="Yilmaz N."/>
            <person name="Duong T.A."/>
            <person name="van der Merwe N.A."/>
            <person name="Wingfield M.J."/>
            <person name="Wingfield B.D."/>
        </authorList>
    </citation>
    <scope>NUCLEOTIDE SEQUENCE [LARGE SCALE GENOMIC DNA]</scope>
    <source>
        <strain evidence="5 6">CMW 18167</strain>
    </source>
</reference>